<feature type="transmembrane region" description="Helical" evidence="11">
    <location>
        <begin position="380"/>
        <end position="399"/>
    </location>
</feature>
<evidence type="ECO:0000259" key="12">
    <source>
        <dbReference type="PROSITE" id="PS50109"/>
    </source>
</evidence>
<name>A0A917U9X1_9ACTN</name>
<evidence type="ECO:0000256" key="9">
    <source>
        <dbReference type="ARBA" id="ARBA00023012"/>
    </source>
</evidence>
<dbReference type="SUPFAM" id="SSF52402">
    <property type="entry name" value="Adenine nucleotide alpha hydrolases-like"/>
    <property type="match status" value="1"/>
</dbReference>
<dbReference type="GO" id="GO:0005737">
    <property type="term" value="C:cytoplasm"/>
    <property type="evidence" value="ECO:0007669"/>
    <property type="project" value="UniProtKB-ARBA"/>
</dbReference>
<reference evidence="13" key="2">
    <citation type="submission" date="2020-09" db="EMBL/GenBank/DDBJ databases">
        <authorList>
            <person name="Sun Q."/>
            <person name="Ohkuma M."/>
        </authorList>
    </citation>
    <scope>NUCLEOTIDE SEQUENCE</scope>
    <source>
        <strain evidence="13">JCM 19831</strain>
    </source>
</reference>
<dbReference type="Gene3D" id="3.30.565.10">
    <property type="entry name" value="Histidine kinase-like ATPase, C-terminal domain"/>
    <property type="match status" value="1"/>
</dbReference>
<evidence type="ECO:0000256" key="5">
    <source>
        <dbReference type="ARBA" id="ARBA00022741"/>
    </source>
</evidence>
<evidence type="ECO:0000313" key="14">
    <source>
        <dbReference type="Proteomes" id="UP000642070"/>
    </source>
</evidence>
<dbReference type="InterPro" id="IPR038318">
    <property type="entry name" value="KdpD_sf"/>
</dbReference>
<keyword evidence="14" id="KW-1185">Reference proteome</keyword>
<dbReference type="SUPFAM" id="SSF55874">
    <property type="entry name" value="ATPase domain of HSP90 chaperone/DNA topoisomerase II/histidine kinase"/>
    <property type="match status" value="1"/>
</dbReference>
<evidence type="ECO:0000256" key="3">
    <source>
        <dbReference type="ARBA" id="ARBA00022679"/>
    </source>
</evidence>
<evidence type="ECO:0000256" key="6">
    <source>
        <dbReference type="ARBA" id="ARBA00022777"/>
    </source>
</evidence>
<keyword evidence="10 11" id="KW-0472">Membrane</keyword>
<evidence type="ECO:0000256" key="8">
    <source>
        <dbReference type="ARBA" id="ARBA00022989"/>
    </source>
</evidence>
<evidence type="ECO:0000256" key="4">
    <source>
        <dbReference type="ARBA" id="ARBA00022692"/>
    </source>
</evidence>
<keyword evidence="4 11" id="KW-0812">Transmembrane</keyword>
<dbReference type="GO" id="GO:0000155">
    <property type="term" value="F:phosphorelay sensor kinase activity"/>
    <property type="evidence" value="ECO:0007669"/>
    <property type="project" value="InterPro"/>
</dbReference>
<evidence type="ECO:0000256" key="2">
    <source>
        <dbReference type="ARBA" id="ARBA00022553"/>
    </source>
</evidence>
<dbReference type="InterPro" id="IPR036890">
    <property type="entry name" value="HATPase_C_sf"/>
</dbReference>
<keyword evidence="3" id="KW-0808">Transferase</keyword>
<organism evidence="13 14">
    <name type="scientific">Dactylosporangium sucinum</name>
    <dbReference type="NCBI Taxonomy" id="1424081"/>
    <lineage>
        <taxon>Bacteria</taxon>
        <taxon>Bacillati</taxon>
        <taxon>Actinomycetota</taxon>
        <taxon>Actinomycetes</taxon>
        <taxon>Micromonosporales</taxon>
        <taxon>Micromonosporaceae</taxon>
        <taxon>Dactylosporangium</taxon>
    </lineage>
</organism>
<dbReference type="InterPro" id="IPR003852">
    <property type="entry name" value="Sig_transdc_His_kinase_KdpD_N"/>
</dbReference>
<gene>
    <name evidence="13" type="primary">kdpD</name>
    <name evidence="13" type="ORF">GCM10007977_082750</name>
</gene>
<dbReference type="PANTHER" id="PTHR45569">
    <property type="entry name" value="SENSOR PROTEIN KDPD"/>
    <property type="match status" value="1"/>
</dbReference>
<dbReference type="AlphaFoldDB" id="A0A917U9X1"/>
<dbReference type="InterPro" id="IPR003594">
    <property type="entry name" value="HATPase_dom"/>
</dbReference>
<keyword evidence="8 11" id="KW-1133">Transmembrane helix</keyword>
<comment type="caution">
    <text evidence="13">The sequence shown here is derived from an EMBL/GenBank/DDBJ whole genome shotgun (WGS) entry which is preliminary data.</text>
</comment>
<evidence type="ECO:0000256" key="7">
    <source>
        <dbReference type="ARBA" id="ARBA00022840"/>
    </source>
</evidence>
<dbReference type="Pfam" id="PF02518">
    <property type="entry name" value="HATPase_c"/>
    <property type="match status" value="1"/>
</dbReference>
<dbReference type="Pfam" id="PF00582">
    <property type="entry name" value="Usp"/>
    <property type="match status" value="1"/>
</dbReference>
<dbReference type="Proteomes" id="UP000642070">
    <property type="component" value="Unassembled WGS sequence"/>
</dbReference>
<feature type="transmembrane region" description="Helical" evidence="11">
    <location>
        <begin position="411"/>
        <end position="443"/>
    </location>
</feature>
<dbReference type="Gene3D" id="3.40.50.300">
    <property type="entry name" value="P-loop containing nucleotide triphosphate hydrolases"/>
    <property type="match status" value="1"/>
</dbReference>
<keyword evidence="5" id="KW-0547">Nucleotide-binding</keyword>
<dbReference type="InterPro" id="IPR005467">
    <property type="entry name" value="His_kinase_dom"/>
</dbReference>
<evidence type="ECO:0000256" key="10">
    <source>
        <dbReference type="ARBA" id="ARBA00023136"/>
    </source>
</evidence>
<dbReference type="PANTHER" id="PTHR45569:SF1">
    <property type="entry name" value="SENSOR PROTEIN KDPD"/>
    <property type="match status" value="1"/>
</dbReference>
<feature type="domain" description="Histidine kinase" evidence="12">
    <location>
        <begin position="622"/>
        <end position="834"/>
    </location>
</feature>
<reference evidence="13" key="1">
    <citation type="journal article" date="2014" name="Int. J. Syst. Evol. Microbiol.">
        <title>Complete genome sequence of Corynebacterium casei LMG S-19264T (=DSM 44701T), isolated from a smear-ripened cheese.</title>
        <authorList>
            <consortium name="US DOE Joint Genome Institute (JGI-PGF)"/>
            <person name="Walter F."/>
            <person name="Albersmeier A."/>
            <person name="Kalinowski J."/>
            <person name="Ruckert C."/>
        </authorList>
    </citation>
    <scope>NUCLEOTIDE SEQUENCE</scope>
    <source>
        <strain evidence="13">JCM 19831</strain>
    </source>
</reference>
<dbReference type="EMBL" id="BMPI01000057">
    <property type="protein sequence ID" value="GGM68475.1"/>
    <property type="molecule type" value="Genomic_DNA"/>
</dbReference>
<evidence type="ECO:0000256" key="1">
    <source>
        <dbReference type="ARBA" id="ARBA00004141"/>
    </source>
</evidence>
<dbReference type="GO" id="GO:0005886">
    <property type="term" value="C:plasma membrane"/>
    <property type="evidence" value="ECO:0007669"/>
    <property type="project" value="TreeGrafter"/>
</dbReference>
<dbReference type="PROSITE" id="PS50109">
    <property type="entry name" value="HIS_KIN"/>
    <property type="match status" value="1"/>
</dbReference>
<evidence type="ECO:0000313" key="13">
    <source>
        <dbReference type="EMBL" id="GGM68475.1"/>
    </source>
</evidence>
<dbReference type="InterPro" id="IPR025201">
    <property type="entry name" value="KdpD_TM"/>
</dbReference>
<dbReference type="InterPro" id="IPR027417">
    <property type="entry name" value="P-loop_NTPase"/>
</dbReference>
<keyword evidence="2" id="KW-0597">Phosphoprotein</keyword>
<dbReference type="InterPro" id="IPR052023">
    <property type="entry name" value="Histidine_kinase_KdpD"/>
</dbReference>
<dbReference type="Gene3D" id="3.40.50.620">
    <property type="entry name" value="HUPs"/>
    <property type="match status" value="1"/>
</dbReference>
<dbReference type="InterPro" id="IPR014729">
    <property type="entry name" value="Rossmann-like_a/b/a_fold"/>
</dbReference>
<proteinExistence type="predicted"/>
<accession>A0A917U9X1</accession>
<evidence type="ECO:0000256" key="11">
    <source>
        <dbReference type="SAM" id="Phobius"/>
    </source>
</evidence>
<comment type="subcellular location">
    <subcellularLocation>
        <location evidence="1">Membrane</location>
        <topology evidence="1">Multi-pass membrane protein</topology>
    </subcellularLocation>
</comment>
<dbReference type="Gene3D" id="1.20.120.620">
    <property type="entry name" value="Backbone structure of the membrane domain of e. Coli histidine kinase receptor kdpd"/>
    <property type="match status" value="1"/>
</dbReference>
<dbReference type="GO" id="GO:0005524">
    <property type="term" value="F:ATP binding"/>
    <property type="evidence" value="ECO:0007669"/>
    <property type="project" value="UniProtKB-KW"/>
</dbReference>
<dbReference type="Pfam" id="PF02702">
    <property type="entry name" value="KdpD"/>
    <property type="match status" value="1"/>
</dbReference>
<dbReference type="InterPro" id="IPR006016">
    <property type="entry name" value="UspA"/>
</dbReference>
<keyword evidence="7" id="KW-0067">ATP-binding</keyword>
<keyword evidence="6 13" id="KW-0418">Kinase</keyword>
<dbReference type="FunFam" id="3.40.50.300:FF:000483">
    <property type="entry name" value="Sensor histidine kinase KdpD"/>
    <property type="match status" value="1"/>
</dbReference>
<feature type="transmembrane region" description="Helical" evidence="11">
    <location>
        <begin position="455"/>
        <end position="475"/>
    </location>
</feature>
<protein>
    <submittedName>
        <fullName evidence="13">Sensor histidine kinase</fullName>
    </submittedName>
</protein>
<sequence>MARGRLRIYLGAAPGVGKTYSMLAEGQRRRSRGTDVVIGVVEPHGRRLTAAMAEGLEVVPRRTCDYREARFTEMHLDAVLARHPQVALVDELAHTNVPGCRNAKRWQDVEELLDAGIDVVTTLNIQHLESLNDVVRQITGVPQQETLPDSVARAAEQVELVDMTPEALRRRMVHGNVYPPDRIEAALTHYFRPGNLTALRELALLWLADRVEEGLQQYRAEHGIGTGWETRERILVALSGGPEGETLIRRAARVAERTRGAHLLAVHVLPCDGLAERNYVALAAQRALVESLGGRYCQIVGSDVARAVIEFARAENTTQIVLGTSRRAWPMSALSGEGVGARVTRLSGPIDVHIVTHEHAAGPPKLRLPRADGRAGVRRHLAGAALAVLTLAGLTLAGLHGRYTLSSILLCYLLAVVAVAATAGFSLAMATALAGALCAGYLFAPPPPSMGVTGAADLVALIAFVTVAILVSWAIDTTGRQARRAARASAEANALSALAGAAWGRPNVAAQLEQTRQLFGLRAVSLLYRQPGGGSGQRWQVLASAGDRPPEQPGEADTSVSAGPALTLAGRGRVLSDSDQRVLVACAAHIAIGRERQQLAAHAADADQRIVADRTQTVALLATQRELRAPLQQLQETLARLAAPESSGAEQRHELAAVGQASLARLAAVITDLHHLGQARAGALDIHLRPVELDAILPAVLDDLGPGGHDIVVDAPEDLPDVIADANLLTRAVTTLAANALERSPNGTPATMTVTAQPEHLTITIVDHGGRRPVPAVAGRPAAGATGETIDLDPARSLPVCTARALIEAIGGAAQCRATPGGGLTVTATLPRTARP</sequence>
<dbReference type="Pfam" id="PF13493">
    <property type="entry name" value="DUF4118"/>
    <property type="match status" value="1"/>
</dbReference>
<keyword evidence="9" id="KW-0902">Two-component regulatory system</keyword>